<dbReference type="InterPro" id="IPR025110">
    <property type="entry name" value="AMP-bd_C"/>
</dbReference>
<dbReference type="InterPro" id="IPR045851">
    <property type="entry name" value="AMP-bd_C_sf"/>
</dbReference>
<dbReference type="Pfam" id="PF13193">
    <property type="entry name" value="AMP-binding_C"/>
    <property type="match status" value="1"/>
</dbReference>
<name>A0A2T7P9W7_POMCA</name>
<dbReference type="PANTHER" id="PTHR24096:SF149">
    <property type="entry name" value="AMP-BINDING DOMAIN-CONTAINING PROTEIN-RELATED"/>
    <property type="match status" value="1"/>
</dbReference>
<evidence type="ECO:0000313" key="5">
    <source>
        <dbReference type="EMBL" id="PVD30214.1"/>
    </source>
</evidence>
<dbReference type="Gene3D" id="3.30.300.30">
    <property type="match status" value="1"/>
</dbReference>
<dbReference type="Proteomes" id="UP000245119">
    <property type="component" value="Linkage Group LG5"/>
</dbReference>
<dbReference type="STRING" id="400727.A0A2T7P9W7"/>
<comment type="similarity">
    <text evidence="1">Belongs to the ATP-dependent AMP-binding enzyme family.</text>
</comment>
<dbReference type="EMBL" id="PZQS01000005">
    <property type="protein sequence ID" value="PVD30214.1"/>
    <property type="molecule type" value="Genomic_DNA"/>
</dbReference>
<organism evidence="5 6">
    <name type="scientific">Pomacea canaliculata</name>
    <name type="common">Golden apple snail</name>
    <dbReference type="NCBI Taxonomy" id="400727"/>
    <lineage>
        <taxon>Eukaryota</taxon>
        <taxon>Metazoa</taxon>
        <taxon>Spiralia</taxon>
        <taxon>Lophotrochozoa</taxon>
        <taxon>Mollusca</taxon>
        <taxon>Gastropoda</taxon>
        <taxon>Caenogastropoda</taxon>
        <taxon>Architaenioglossa</taxon>
        <taxon>Ampullarioidea</taxon>
        <taxon>Ampullariidae</taxon>
        <taxon>Pomacea</taxon>
    </lineage>
</organism>
<evidence type="ECO:0000313" key="6">
    <source>
        <dbReference type="Proteomes" id="UP000245119"/>
    </source>
</evidence>
<dbReference type="GO" id="GO:0016405">
    <property type="term" value="F:CoA-ligase activity"/>
    <property type="evidence" value="ECO:0007669"/>
    <property type="project" value="TreeGrafter"/>
</dbReference>
<dbReference type="Pfam" id="PF00501">
    <property type="entry name" value="AMP-binding"/>
    <property type="match status" value="1"/>
</dbReference>
<proteinExistence type="inferred from homology"/>
<dbReference type="AlphaFoldDB" id="A0A2T7P9W7"/>
<dbReference type="InterPro" id="IPR042099">
    <property type="entry name" value="ANL_N_sf"/>
</dbReference>
<keyword evidence="2" id="KW-0436">Ligase</keyword>
<accession>A0A2T7P9W7</accession>
<sequence>MVPPVAIAIVNHPNLSSFDLSSVRLMHVGAAPMGKELEMKLNQLLGNNCVVQGYGMTENMSLTLRSRRESRPGSCGRLLPNTQCKIIDPVSGKSLGVDRTGELYVRGPQVMLGYIKDPEATALTIDGDGWMRTGDLARIDSEGFLTIVDRLKELIKYKGEQVPPAMLEDLLLSHPAVSDACVIGKPDPIAGELPFAYVVPVKGAKVSAQDIKDFVAKNVPSYMQLRGGVQFRESIPRNPSGKILRRLLRDELTQQLSKARL</sequence>
<evidence type="ECO:0000256" key="2">
    <source>
        <dbReference type="ARBA" id="ARBA00022598"/>
    </source>
</evidence>
<dbReference type="SUPFAM" id="SSF56801">
    <property type="entry name" value="Acetyl-CoA synthetase-like"/>
    <property type="match status" value="1"/>
</dbReference>
<reference evidence="5 6" key="1">
    <citation type="submission" date="2018-04" db="EMBL/GenBank/DDBJ databases">
        <title>The genome of golden apple snail Pomacea canaliculata provides insight into stress tolerance and invasive adaptation.</title>
        <authorList>
            <person name="Liu C."/>
            <person name="Liu B."/>
            <person name="Ren Y."/>
            <person name="Zhang Y."/>
            <person name="Wang H."/>
            <person name="Li S."/>
            <person name="Jiang F."/>
            <person name="Yin L."/>
            <person name="Zhang G."/>
            <person name="Qian W."/>
            <person name="Fan W."/>
        </authorList>
    </citation>
    <scope>NUCLEOTIDE SEQUENCE [LARGE SCALE GENOMIC DNA]</scope>
    <source>
        <strain evidence="5">SZHN2017</strain>
        <tissue evidence="5">Muscle</tissue>
    </source>
</reference>
<evidence type="ECO:0000256" key="1">
    <source>
        <dbReference type="ARBA" id="ARBA00006432"/>
    </source>
</evidence>
<dbReference type="InterPro" id="IPR000873">
    <property type="entry name" value="AMP-dep_synth/lig_dom"/>
</dbReference>
<keyword evidence="6" id="KW-1185">Reference proteome</keyword>
<dbReference type="OrthoDB" id="10253869at2759"/>
<feature type="domain" description="AMP-dependent synthetase/ligase" evidence="3">
    <location>
        <begin position="2"/>
        <end position="114"/>
    </location>
</feature>
<dbReference type="FunFam" id="3.30.300.30:FF:000007">
    <property type="entry name" value="4-coumarate--CoA ligase 2"/>
    <property type="match status" value="1"/>
</dbReference>
<evidence type="ECO:0000259" key="4">
    <source>
        <dbReference type="Pfam" id="PF13193"/>
    </source>
</evidence>
<gene>
    <name evidence="5" type="ORF">C0Q70_09476</name>
</gene>
<protein>
    <submittedName>
        <fullName evidence="5">Uncharacterized protein</fullName>
    </submittedName>
</protein>
<comment type="caution">
    <text evidence="5">The sequence shown here is derived from an EMBL/GenBank/DDBJ whole genome shotgun (WGS) entry which is preliminary data.</text>
</comment>
<dbReference type="Gene3D" id="3.40.50.12780">
    <property type="entry name" value="N-terminal domain of ligase-like"/>
    <property type="match status" value="1"/>
</dbReference>
<feature type="domain" description="AMP-binding enzyme C-terminal" evidence="4">
    <location>
        <begin position="167"/>
        <end position="242"/>
    </location>
</feature>
<dbReference type="PANTHER" id="PTHR24096">
    <property type="entry name" value="LONG-CHAIN-FATTY-ACID--COA LIGASE"/>
    <property type="match status" value="1"/>
</dbReference>
<evidence type="ECO:0000259" key="3">
    <source>
        <dbReference type="Pfam" id="PF00501"/>
    </source>
</evidence>